<protein>
    <submittedName>
        <fullName evidence="2">Uncharacterized protein</fullName>
    </submittedName>
</protein>
<proteinExistence type="predicted"/>
<sequence length="607" mass="68607">MRSAPVEARKLQAEFRPLYPVFDECRRVDRGKGQIINVSWVARSLQSALNKGHNGDEIRCVVVSARELLKSMGPGEVDGYRTYAAQLSTYDCKEPLIVLRKGRVSPKGFDPDTCEILSGKARAVRAGKKNISLPVIIISRARARLWGMPHWARGLGTGSPLPILSRGKEGVRKQSKHQCRSGSKTLPARAVIGTDGKPRQSSQPVVSKRTEDGRASVSGRVAHPTACGLVLSSDCGVREKARWMLALRKKEPRGLICGFPERNAPGPTTPRYHEICLLILVSKLLASLRKDVLANDAKWYDDFRLLRDWKETERHRSLLRALLRRPLDEASLQCPDEKRIVDDELRDLAGRARAALANAGSVWSAPLSERLLLYGATHKPNAVKGRENQTVLRQHHLDLLDWTLRALFRAKHWRIGCNSIERLDTHGHFHKADEHDSTTDISPIARISHETVGSARFQALTDLDLEPLLILAMHARFNPFLVWHDLRWAVPLGHWAMAIADLDAGRETHVTVWMAELYEEQRRRNFKHKNHFTGPATMIVHWLHWVCRDVKNFSNGIADICELVIDGFPERSGRLLEIERSPQGIKTVRSQRLIYQEDWALQATLFA</sequence>
<feature type="region of interest" description="Disordered" evidence="1">
    <location>
        <begin position="172"/>
        <end position="218"/>
    </location>
</feature>
<evidence type="ECO:0000313" key="3">
    <source>
        <dbReference type="Proteomes" id="UP001596053"/>
    </source>
</evidence>
<accession>A0ABW0IY39</accession>
<organism evidence="2 3">
    <name type="scientific">Bosea eneae</name>
    <dbReference type="NCBI Taxonomy" id="151454"/>
    <lineage>
        <taxon>Bacteria</taxon>
        <taxon>Pseudomonadati</taxon>
        <taxon>Pseudomonadota</taxon>
        <taxon>Alphaproteobacteria</taxon>
        <taxon>Hyphomicrobiales</taxon>
        <taxon>Boseaceae</taxon>
        <taxon>Bosea</taxon>
    </lineage>
</organism>
<reference evidence="3" key="1">
    <citation type="journal article" date="2019" name="Int. J. Syst. Evol. Microbiol.">
        <title>The Global Catalogue of Microorganisms (GCM) 10K type strain sequencing project: providing services to taxonomists for standard genome sequencing and annotation.</title>
        <authorList>
            <consortium name="The Broad Institute Genomics Platform"/>
            <consortium name="The Broad Institute Genome Sequencing Center for Infectious Disease"/>
            <person name="Wu L."/>
            <person name="Ma J."/>
        </authorList>
    </citation>
    <scope>NUCLEOTIDE SEQUENCE [LARGE SCALE GENOMIC DNA]</scope>
    <source>
        <strain evidence="3">NCAIM B.01391</strain>
    </source>
</reference>
<name>A0ABW0IY39_9HYPH</name>
<comment type="caution">
    <text evidence="2">The sequence shown here is derived from an EMBL/GenBank/DDBJ whole genome shotgun (WGS) entry which is preliminary data.</text>
</comment>
<dbReference type="EMBL" id="JBHSLW010000036">
    <property type="protein sequence ID" value="MFC5422180.1"/>
    <property type="molecule type" value="Genomic_DNA"/>
</dbReference>
<dbReference type="RefSeq" id="WP_377800465.1">
    <property type="nucleotide sequence ID" value="NZ_JBHSLW010000036.1"/>
</dbReference>
<dbReference type="Proteomes" id="UP001596053">
    <property type="component" value="Unassembled WGS sequence"/>
</dbReference>
<evidence type="ECO:0000313" key="2">
    <source>
        <dbReference type="EMBL" id="MFC5422180.1"/>
    </source>
</evidence>
<keyword evidence="3" id="KW-1185">Reference proteome</keyword>
<gene>
    <name evidence="2" type="ORF">ACFPOB_21680</name>
</gene>
<evidence type="ECO:0000256" key="1">
    <source>
        <dbReference type="SAM" id="MobiDB-lite"/>
    </source>
</evidence>